<dbReference type="InterPro" id="IPR016047">
    <property type="entry name" value="M23ase_b-sheet_dom"/>
</dbReference>
<organism evidence="2 3">
    <name type="scientific">Agaribacter marinus</name>
    <dbReference type="NCBI Taxonomy" id="1431249"/>
    <lineage>
        <taxon>Bacteria</taxon>
        <taxon>Pseudomonadati</taxon>
        <taxon>Pseudomonadota</taxon>
        <taxon>Gammaproteobacteria</taxon>
        <taxon>Alteromonadales</taxon>
        <taxon>Alteromonadaceae</taxon>
        <taxon>Agaribacter</taxon>
    </lineage>
</organism>
<dbReference type="AlphaFoldDB" id="A0AA37WJF8"/>
<accession>A0AA37WJF8</accession>
<dbReference type="SUPFAM" id="SSF51261">
    <property type="entry name" value="Duplicated hybrid motif"/>
    <property type="match status" value="1"/>
</dbReference>
<dbReference type="PANTHER" id="PTHR21666">
    <property type="entry name" value="PEPTIDASE-RELATED"/>
    <property type="match status" value="1"/>
</dbReference>
<gene>
    <name evidence="2" type="ORF">GCM10007852_31060</name>
</gene>
<dbReference type="Pfam" id="PF01551">
    <property type="entry name" value="Peptidase_M23"/>
    <property type="match status" value="1"/>
</dbReference>
<evidence type="ECO:0000259" key="1">
    <source>
        <dbReference type="Pfam" id="PF01551"/>
    </source>
</evidence>
<name>A0AA37WJF8_9ALTE</name>
<dbReference type="EMBL" id="BSOT01000009">
    <property type="protein sequence ID" value="GLR72198.1"/>
    <property type="molecule type" value="Genomic_DNA"/>
</dbReference>
<feature type="domain" description="M23ase beta-sheet core" evidence="1">
    <location>
        <begin position="141"/>
        <end position="238"/>
    </location>
</feature>
<reference evidence="2" key="1">
    <citation type="journal article" date="2014" name="Int. J. Syst. Evol. Microbiol.">
        <title>Complete genome sequence of Corynebacterium casei LMG S-19264T (=DSM 44701T), isolated from a smear-ripened cheese.</title>
        <authorList>
            <consortium name="US DOE Joint Genome Institute (JGI-PGF)"/>
            <person name="Walter F."/>
            <person name="Albersmeier A."/>
            <person name="Kalinowski J."/>
            <person name="Ruckert C."/>
        </authorList>
    </citation>
    <scope>NUCLEOTIDE SEQUENCE</scope>
    <source>
        <strain evidence="2">NBRC 110023</strain>
    </source>
</reference>
<dbReference type="GO" id="GO:0004222">
    <property type="term" value="F:metalloendopeptidase activity"/>
    <property type="evidence" value="ECO:0007669"/>
    <property type="project" value="TreeGrafter"/>
</dbReference>
<dbReference type="InterPro" id="IPR050570">
    <property type="entry name" value="Cell_wall_metabolism_enzyme"/>
</dbReference>
<dbReference type="PANTHER" id="PTHR21666:SF270">
    <property type="entry name" value="MUREIN HYDROLASE ACTIVATOR ENVC"/>
    <property type="match status" value="1"/>
</dbReference>
<dbReference type="Gene3D" id="2.70.70.10">
    <property type="entry name" value="Glucose Permease (Domain IIA)"/>
    <property type="match status" value="1"/>
</dbReference>
<evidence type="ECO:0000313" key="2">
    <source>
        <dbReference type="EMBL" id="GLR72198.1"/>
    </source>
</evidence>
<comment type="caution">
    <text evidence="2">The sequence shown here is derived from an EMBL/GenBank/DDBJ whole genome shotgun (WGS) entry which is preliminary data.</text>
</comment>
<reference evidence="2" key="2">
    <citation type="submission" date="2023-01" db="EMBL/GenBank/DDBJ databases">
        <title>Draft genome sequence of Agaribacter marinus strain NBRC 110023.</title>
        <authorList>
            <person name="Sun Q."/>
            <person name="Mori K."/>
        </authorList>
    </citation>
    <scope>NUCLEOTIDE SEQUENCE</scope>
    <source>
        <strain evidence="2">NBRC 110023</strain>
    </source>
</reference>
<protein>
    <recommendedName>
        <fullName evidence="1">M23ase beta-sheet core domain-containing protein</fullName>
    </recommendedName>
</protein>
<evidence type="ECO:0000313" key="3">
    <source>
        <dbReference type="Proteomes" id="UP001156601"/>
    </source>
</evidence>
<dbReference type="InterPro" id="IPR011055">
    <property type="entry name" value="Dup_hybrid_motif"/>
</dbReference>
<dbReference type="CDD" id="cd12797">
    <property type="entry name" value="M23_peptidase"/>
    <property type="match status" value="1"/>
</dbReference>
<dbReference type="Proteomes" id="UP001156601">
    <property type="component" value="Unassembled WGS sequence"/>
</dbReference>
<keyword evidence="3" id="KW-1185">Reference proteome</keyword>
<proteinExistence type="predicted"/>
<sequence>MWINPFIKKMEWQFIRAIEHRCDKHTICRFNLNKYDYAKTLLQSLKRSTQFDSSKPVAQFNSGALCADDYKTRLTNIVGSANTSHLKLTITFCSAILVITGLYMFIKESAGTDKLTWQPPLKGHTVSSPFRSVDKIRNYKPHQGVDYITKNDSSVLSVAEGIVVVADNKTLDPNYGNTVVIQHKGGYQSLYSHLKSIKVKAGTWVSSQQDIGVIGKTGKTTGVHLHFEIIRDNQRIDPSVVFNTNI</sequence>